<dbReference type="PANTHER" id="PTHR36222:SF1">
    <property type="entry name" value="SERINE PROTEASE INHIBITOR RV3364C"/>
    <property type="match status" value="1"/>
</dbReference>
<name>A0A290ZB60_9PSEU</name>
<evidence type="ECO:0000313" key="2">
    <source>
        <dbReference type="EMBL" id="ATE56248.1"/>
    </source>
</evidence>
<keyword evidence="3" id="KW-1185">Reference proteome</keyword>
<protein>
    <submittedName>
        <fullName evidence="2">Dynein regulation protein LC7</fullName>
    </submittedName>
</protein>
<dbReference type="Proteomes" id="UP000218505">
    <property type="component" value="Chromosome"/>
</dbReference>
<dbReference type="AlphaFoldDB" id="A0A290ZB60"/>
<proteinExistence type="predicted"/>
<dbReference type="Gene3D" id="3.30.450.30">
    <property type="entry name" value="Dynein light chain 2a, cytoplasmic"/>
    <property type="match status" value="1"/>
</dbReference>
<dbReference type="KEGG" id="apre:CNX65_25725"/>
<dbReference type="EMBL" id="CP023445">
    <property type="protein sequence ID" value="ATE56248.1"/>
    <property type="molecule type" value="Genomic_DNA"/>
</dbReference>
<dbReference type="SMART" id="SM00960">
    <property type="entry name" value="Robl_LC7"/>
    <property type="match status" value="1"/>
</dbReference>
<dbReference type="InterPro" id="IPR004942">
    <property type="entry name" value="Roadblock/LAMTOR2_dom"/>
</dbReference>
<dbReference type="Pfam" id="PF03259">
    <property type="entry name" value="Robl_LC7"/>
    <property type="match status" value="1"/>
</dbReference>
<gene>
    <name evidence="2" type="ORF">CNX65_25725</name>
</gene>
<dbReference type="RefSeq" id="WP_096496062.1">
    <property type="nucleotide sequence ID" value="NZ_CP023445.1"/>
</dbReference>
<feature type="domain" description="Roadblock/LAMTOR2" evidence="1">
    <location>
        <begin position="13"/>
        <end position="103"/>
    </location>
</feature>
<evidence type="ECO:0000259" key="1">
    <source>
        <dbReference type="SMART" id="SM00960"/>
    </source>
</evidence>
<dbReference type="PANTHER" id="PTHR36222">
    <property type="entry name" value="SERINE PROTEASE INHIBITOR RV3364C"/>
    <property type="match status" value="1"/>
</dbReference>
<evidence type="ECO:0000313" key="3">
    <source>
        <dbReference type="Proteomes" id="UP000218505"/>
    </source>
</evidence>
<accession>A0A290ZB60</accession>
<reference evidence="2" key="1">
    <citation type="submission" date="2017-09" db="EMBL/GenBank/DDBJ databases">
        <title>Complete Genome Sequence of ansamitocin-producing Bacterium Actinosynnema pretiosum X47.</title>
        <authorList>
            <person name="Cao G."/>
            <person name="Zong G."/>
            <person name="Zhong C."/>
            <person name="Fu J."/>
        </authorList>
    </citation>
    <scope>NUCLEOTIDE SEQUENCE [LARGE SCALE GENOMIC DNA]</scope>
    <source>
        <strain evidence="2">X47</strain>
    </source>
</reference>
<dbReference type="InterPro" id="IPR053141">
    <property type="entry name" value="Mycobact_SerProt_Inhib_Rv3364c"/>
</dbReference>
<dbReference type="SUPFAM" id="SSF103196">
    <property type="entry name" value="Roadblock/LC7 domain"/>
    <property type="match status" value="1"/>
</dbReference>
<organism evidence="2 3">
    <name type="scientific">Actinosynnema pretiosum</name>
    <dbReference type="NCBI Taxonomy" id="42197"/>
    <lineage>
        <taxon>Bacteria</taxon>
        <taxon>Bacillati</taxon>
        <taxon>Actinomycetota</taxon>
        <taxon>Actinomycetes</taxon>
        <taxon>Pseudonocardiales</taxon>
        <taxon>Pseudonocardiaceae</taxon>
        <taxon>Actinosynnema</taxon>
    </lineage>
</organism>
<sequence>MSAQRAGQVDRFGWLVSNFADRVPGVAHAVVISVDGLLLTASDGLPEDRADQLAAIAAGVSSLTDSAARCFDGGGVKRSVVEMQHGIMLLMSIRDGSCLAVLAAPDADVGQVAYEMTVVVEQVGQLLTPELRAQIHDAKRIMARPSA</sequence>